<organism evidence="6 7">
    <name type="scientific">Gordonia hydrophobica</name>
    <dbReference type="NCBI Taxonomy" id="40516"/>
    <lineage>
        <taxon>Bacteria</taxon>
        <taxon>Bacillati</taxon>
        <taxon>Actinomycetota</taxon>
        <taxon>Actinomycetes</taxon>
        <taxon>Mycobacteriales</taxon>
        <taxon>Gordoniaceae</taxon>
        <taxon>Gordonia</taxon>
    </lineage>
</organism>
<dbReference type="InterPro" id="IPR020084">
    <property type="entry name" value="NUDIX_hydrolase_CS"/>
</dbReference>
<sequence length="151" mass="16041">MRGDGDGWVFGLDGARYWGRFGAAGLLLCAPVDDDVAVLLQHRAIWSHQGGTWGLPGGARDSHETAEQAAVREANEEAGIAASDVDVVEAIVTFQTEGWNYTTVIAKAPTLIATVGNAESAELRWVPATEVAALPLHPGLATSWPDLRPRL</sequence>
<dbReference type="EC" id="3.6.-.-" evidence="6"/>
<dbReference type="PANTHER" id="PTHR43046">
    <property type="entry name" value="GDP-MANNOSE MANNOSYL HYDROLASE"/>
    <property type="match status" value="1"/>
</dbReference>
<comment type="cofactor">
    <cofactor evidence="1">
        <name>Mg(2+)</name>
        <dbReference type="ChEBI" id="CHEBI:18420"/>
    </cofactor>
</comment>
<dbReference type="PRINTS" id="PR00502">
    <property type="entry name" value="NUDIXFAMILY"/>
</dbReference>
<dbReference type="InterPro" id="IPR020476">
    <property type="entry name" value="Nudix_hydrolase"/>
</dbReference>
<protein>
    <submittedName>
        <fullName evidence="6">NUDIX hydrolase</fullName>
        <ecNumber evidence="6">3.6.-.-</ecNumber>
    </submittedName>
</protein>
<dbReference type="SUPFAM" id="SSF55811">
    <property type="entry name" value="Nudix"/>
    <property type="match status" value="1"/>
</dbReference>
<dbReference type="GO" id="GO:0016787">
    <property type="term" value="F:hydrolase activity"/>
    <property type="evidence" value="ECO:0007669"/>
    <property type="project" value="UniProtKB-KW"/>
</dbReference>
<evidence type="ECO:0000313" key="6">
    <source>
        <dbReference type="EMBL" id="WYY09184.1"/>
    </source>
</evidence>
<dbReference type="RefSeq" id="WP_066163768.1">
    <property type="nucleotide sequence ID" value="NZ_CP136137.1"/>
</dbReference>
<name>A0ABZ2U610_9ACTN</name>
<evidence type="ECO:0000256" key="3">
    <source>
        <dbReference type="ARBA" id="ARBA00022801"/>
    </source>
</evidence>
<dbReference type="Gene3D" id="3.90.79.10">
    <property type="entry name" value="Nucleoside Triphosphate Pyrophosphohydrolase"/>
    <property type="match status" value="1"/>
</dbReference>
<evidence type="ECO:0000256" key="4">
    <source>
        <dbReference type="RuleBase" id="RU003476"/>
    </source>
</evidence>
<keyword evidence="3 4" id="KW-0378">Hydrolase</keyword>
<evidence type="ECO:0000256" key="2">
    <source>
        <dbReference type="ARBA" id="ARBA00005582"/>
    </source>
</evidence>
<evidence type="ECO:0000313" key="7">
    <source>
        <dbReference type="Proteomes" id="UP001479933"/>
    </source>
</evidence>
<dbReference type="EMBL" id="CP136137">
    <property type="protein sequence ID" value="WYY09184.1"/>
    <property type="molecule type" value="Genomic_DNA"/>
</dbReference>
<reference evidence="6 7" key="1">
    <citation type="journal article" date="2023" name="Virus Evol.">
        <title>Computational host range prediction-The good, the bad, and the ugly.</title>
        <authorList>
            <person name="Howell A.A."/>
            <person name="Versoza C.J."/>
            <person name="Pfeifer S.P."/>
        </authorList>
    </citation>
    <scope>NUCLEOTIDE SEQUENCE [LARGE SCALE GENOMIC DNA]</scope>
    <source>
        <strain evidence="6 7">1610/1b</strain>
    </source>
</reference>
<dbReference type="Proteomes" id="UP001479933">
    <property type="component" value="Chromosome"/>
</dbReference>
<feature type="domain" description="Nudix hydrolase" evidence="5">
    <location>
        <begin position="19"/>
        <end position="149"/>
    </location>
</feature>
<gene>
    <name evidence="6" type="ORF">RVF87_09060</name>
</gene>
<dbReference type="InterPro" id="IPR000086">
    <property type="entry name" value="NUDIX_hydrolase_dom"/>
</dbReference>
<dbReference type="PROSITE" id="PS00893">
    <property type="entry name" value="NUDIX_BOX"/>
    <property type="match status" value="1"/>
</dbReference>
<dbReference type="PANTHER" id="PTHR43046:SF2">
    <property type="entry name" value="8-OXO-DGTP DIPHOSPHATASE-RELATED"/>
    <property type="match status" value="1"/>
</dbReference>
<evidence type="ECO:0000256" key="1">
    <source>
        <dbReference type="ARBA" id="ARBA00001946"/>
    </source>
</evidence>
<comment type="similarity">
    <text evidence="2 4">Belongs to the Nudix hydrolase family.</text>
</comment>
<dbReference type="PROSITE" id="PS51462">
    <property type="entry name" value="NUDIX"/>
    <property type="match status" value="1"/>
</dbReference>
<accession>A0ABZ2U610</accession>
<keyword evidence="7" id="KW-1185">Reference proteome</keyword>
<evidence type="ECO:0000259" key="5">
    <source>
        <dbReference type="PROSITE" id="PS51462"/>
    </source>
</evidence>
<dbReference type="InterPro" id="IPR015797">
    <property type="entry name" value="NUDIX_hydrolase-like_dom_sf"/>
</dbReference>
<dbReference type="Pfam" id="PF00293">
    <property type="entry name" value="NUDIX"/>
    <property type="match status" value="1"/>
</dbReference>
<proteinExistence type="inferred from homology"/>
<dbReference type="CDD" id="cd18877">
    <property type="entry name" value="NUDIX_Hydrolase"/>
    <property type="match status" value="1"/>
</dbReference>